<evidence type="ECO:0000313" key="2">
    <source>
        <dbReference type="EMBL" id="KAJ2680472.1"/>
    </source>
</evidence>
<evidence type="ECO:0008006" key="4">
    <source>
        <dbReference type="Google" id="ProtNLM"/>
    </source>
</evidence>
<feature type="compositionally biased region" description="Basic and acidic residues" evidence="1">
    <location>
        <begin position="1478"/>
        <end position="1487"/>
    </location>
</feature>
<organism evidence="2 3">
    <name type="scientific">Coemansia spiralis</name>
    <dbReference type="NCBI Taxonomy" id="417178"/>
    <lineage>
        <taxon>Eukaryota</taxon>
        <taxon>Fungi</taxon>
        <taxon>Fungi incertae sedis</taxon>
        <taxon>Zoopagomycota</taxon>
        <taxon>Kickxellomycotina</taxon>
        <taxon>Kickxellomycetes</taxon>
        <taxon>Kickxellales</taxon>
        <taxon>Kickxellaceae</taxon>
        <taxon>Coemansia</taxon>
    </lineage>
</organism>
<feature type="compositionally biased region" description="Polar residues" evidence="1">
    <location>
        <begin position="187"/>
        <end position="210"/>
    </location>
</feature>
<feature type="region of interest" description="Disordered" evidence="1">
    <location>
        <begin position="1459"/>
        <end position="1487"/>
    </location>
</feature>
<dbReference type="Proteomes" id="UP001151518">
    <property type="component" value="Unassembled WGS sequence"/>
</dbReference>
<evidence type="ECO:0000256" key="1">
    <source>
        <dbReference type="SAM" id="MobiDB-lite"/>
    </source>
</evidence>
<dbReference type="EMBL" id="JANBTW010000005">
    <property type="protein sequence ID" value="KAJ2680472.1"/>
    <property type="molecule type" value="Genomic_DNA"/>
</dbReference>
<sequence>MINAEDGDIFSWNPEEMANKPDTGDPYRFLMPMPLYIKREMFRSIYDVSYGYSLSDVFQVPKQIKWAAGIIKLGMQLPLEDIGMLTQAFKLYTDVLFTVNSVYSKRDGEDDAPGLYGGNGSMDDDTLDLLLKPCILFNPRLFFANELPSRVLTDRTHKQTIEAYESYLASPQHGINNEIFEVRERSTPSCHKQSTDTPTHLSEGNSTDTSAIDKPSGKMGTGLASPLQHLERVTVAIAGARAADDPAQVSTAGADQRAVRISRAVKLWDEYADLLQSVLQVYSTLIRGLRPLVSSEVLIAIFNSLMVVADMILSQGGRNPRLQPWADKYRYTIGPDIWDRTWATIGDRLENFVIKLIFDIWSQVVTFPELDKKPLLSVLQYWLHRDKFMCAWLKMVDQISLRALQAHYPYDNIYRTDKVHVRFGDFSMTGRLSDKNAIALLARYAMTKVDFDTLSEYGYCIYAEQICNIVNRALDVKKLIYVKGMPFSQQPPTANYILHHFKNPLFEISQHKAGPSKNLVTAKEKVFSLLCRLLIVPENPIDPITESNKNALIGTIYQTIADEHQVQIVLPSMTTLLKNSLYMRPFIPTLFALICKILPECCETPLAFDKKQLRRFALEALSTMVAFVRYYHGLGKSELLAAMSEKMSNRLFSLLAADSRDSRLSIIDRKRIKRLVQEIELCPFRDDALADNIFAANIQAIYQLLLCSVVTENDTGNLQLLTSTIQTFLHQYCRYNPGYLLIFTRLYTERLQKTQSYEAADIYVCGLTQLSFVTWNYKLEPECCSAIISSIIGATANCDKDLEKHFRWSPYHQMFISSLHCLSIWTSLSSVRSLIKANLIKKMMLLLSRCNRFIRSTRPEFSRTDMQLGRRVHLTTSTLDDDMAYSTGAHTGYPEFQRPSRSRDYITSVNADCSLGGPLKIKPPIKNDDNKLQKTHTLSNTLYKALSTAISVFSTVFLRNVDSEQLCFSLTPIDMILARMALNQNMVPDNKLLLRSCSPSIAKMLEGYTPVSIEFYSAYKRSIYSKINLKRRVNGTWSDVAFLTTGRYPSGSKQWVSFPSMPVSEMAITKIAKTEMGNLGAVDSGTDSFSSDSTDNGAVANSNSNSNACNSTLPWVRMTSAPLFCSRPRSGFLVNEKSMFSEKSVKPLVDNDSELMIEQHIAQDFRVQHGIRNRPEIKFEPVYPAEQLPRGNCFSRVNLKYVSSDVTAMLITEEMLLELDRMDELTRPFTAQTGVIYLSSRESLYINRRYAKGPLLGVSPAFKQFLETLGQSHSTPLTRLKRHPDDPTVTKYTFSVDCFEVGYNMAPNISSLLSNVPMGARNNKVFYEAMQNRGITVIWFDKHSGNLDENLAWDFLNDLDGVPSSPAKDIDKNKLKPSRTNGKARTEEPKTQVGAKTQSTASKLFRAESAHSDIDIGHSRESTRSSSRGSTRADESRHTAPHRYRTRGFFERAMHISHKQQLDSSSSNIGSPFLRSASEPRGDKEAARTIEAVSDEYNLHESDSSSRIVGGVVIGQEERAQGKQPLPGLPYQSESLRTLSQYTADGEEFHKVDATAGYEHTAFKDQQQHHHRTDTDDGKKGYTAPKIRVFIALAPIENAGGRLLKIRISATGASKELNRKFVEMTGPLASSMTVNIDDITYLLSATVINAAANIASLNCDDFSAVEKRMDMIKNIISNYSSRIDSISSLHKLIFPAGKHGVGSAFKIPQSVKKMPISKKGMEANLI</sequence>
<gene>
    <name evidence="2" type="ORF">GGI25_000764</name>
</gene>
<proteinExistence type="predicted"/>
<reference evidence="2" key="1">
    <citation type="submission" date="2022-07" db="EMBL/GenBank/DDBJ databases">
        <title>Phylogenomic reconstructions and comparative analyses of Kickxellomycotina fungi.</title>
        <authorList>
            <person name="Reynolds N.K."/>
            <person name="Stajich J.E."/>
            <person name="Barry K."/>
            <person name="Grigoriev I.V."/>
            <person name="Crous P."/>
            <person name="Smith M.E."/>
        </authorList>
    </citation>
    <scope>NUCLEOTIDE SEQUENCE</scope>
    <source>
        <strain evidence="2">NRRL 3115</strain>
    </source>
</reference>
<protein>
    <recommendedName>
        <fullName evidence="4">Rap-GAP domain-containing protein</fullName>
    </recommendedName>
</protein>
<evidence type="ECO:0000313" key="3">
    <source>
        <dbReference type="Proteomes" id="UP001151518"/>
    </source>
</evidence>
<comment type="caution">
    <text evidence="2">The sequence shown here is derived from an EMBL/GenBank/DDBJ whole genome shotgun (WGS) entry which is preliminary data.</text>
</comment>
<accession>A0A9W8G7Q1</accession>
<dbReference type="OrthoDB" id="5567668at2759"/>
<name>A0A9W8G7Q1_9FUNG</name>
<feature type="region of interest" description="Disordered" evidence="1">
    <location>
        <begin position="1084"/>
        <end position="1103"/>
    </location>
</feature>
<feature type="region of interest" description="Disordered" evidence="1">
    <location>
        <begin position="1364"/>
        <end position="1444"/>
    </location>
</feature>
<feature type="compositionally biased region" description="Basic and acidic residues" evidence="1">
    <location>
        <begin position="1405"/>
        <end position="1423"/>
    </location>
</feature>
<feature type="region of interest" description="Disordered" evidence="1">
    <location>
        <begin position="184"/>
        <end position="223"/>
    </location>
</feature>